<evidence type="ECO:0000256" key="1">
    <source>
        <dbReference type="SAM" id="MobiDB-lite"/>
    </source>
</evidence>
<reference evidence="2 3" key="1">
    <citation type="submission" date="2023-05" db="EMBL/GenBank/DDBJ databases">
        <title>A 100% complete, gapless, phased diploid assembly of the Scenedesmus obliquus UTEX 3031 genome.</title>
        <authorList>
            <person name="Biondi T.C."/>
            <person name="Hanschen E.R."/>
            <person name="Kwon T."/>
            <person name="Eng W."/>
            <person name="Kruse C.P.S."/>
            <person name="Koehler S.I."/>
            <person name="Kunde Y."/>
            <person name="Gleasner C.D."/>
            <person name="You Mak K.T."/>
            <person name="Polle J."/>
            <person name="Hovde B.T."/>
            <person name="Starkenburg S.R."/>
        </authorList>
    </citation>
    <scope>NUCLEOTIDE SEQUENCE [LARGE SCALE GENOMIC DNA]</scope>
    <source>
        <strain evidence="2 3">DOE0152z</strain>
    </source>
</reference>
<gene>
    <name evidence="2" type="ORF">OEZ85_000041</name>
</gene>
<dbReference type="EMBL" id="CP126223">
    <property type="protein sequence ID" value="WIA23271.1"/>
    <property type="molecule type" value="Genomic_DNA"/>
</dbReference>
<feature type="region of interest" description="Disordered" evidence="1">
    <location>
        <begin position="209"/>
        <end position="244"/>
    </location>
</feature>
<proteinExistence type="predicted"/>
<dbReference type="Proteomes" id="UP001244341">
    <property type="component" value="Chromosome 16b"/>
</dbReference>
<evidence type="ECO:0000313" key="3">
    <source>
        <dbReference type="Proteomes" id="UP001244341"/>
    </source>
</evidence>
<evidence type="ECO:0000313" key="2">
    <source>
        <dbReference type="EMBL" id="WIA23271.1"/>
    </source>
</evidence>
<accession>A0ABY8USE6</accession>
<name>A0ABY8USE6_TETOB</name>
<sequence length="244" mass="26633">MAALHSELPELLRNKVGDAIQKTADCDPYLEAYELFSSVDYPERKQLFGFAFFSEYLRGDPVAQQRYKDTNQEPPSNVDSWTKKLRKLLVQKKVAELQPNLPKEKTPALSTCALLAPILLPSEHIAAGQQLLQGLRNVNAGLIPLIDVAPNFSFLAAERGLTYGLVECLDALTTAWHESVGGDAAMFENMLWRATRTAARCVSHKRQHERKAAAAATAEQPDGAGAGAAAGEADQEPSSKRVCT</sequence>
<keyword evidence="3" id="KW-1185">Reference proteome</keyword>
<feature type="compositionally biased region" description="Low complexity" evidence="1">
    <location>
        <begin position="213"/>
        <end position="232"/>
    </location>
</feature>
<protein>
    <submittedName>
        <fullName evidence="2">Uncharacterized protein</fullName>
    </submittedName>
</protein>
<organism evidence="2 3">
    <name type="scientific">Tetradesmus obliquus</name>
    <name type="common">Green alga</name>
    <name type="synonym">Acutodesmus obliquus</name>
    <dbReference type="NCBI Taxonomy" id="3088"/>
    <lineage>
        <taxon>Eukaryota</taxon>
        <taxon>Viridiplantae</taxon>
        <taxon>Chlorophyta</taxon>
        <taxon>core chlorophytes</taxon>
        <taxon>Chlorophyceae</taxon>
        <taxon>CS clade</taxon>
        <taxon>Sphaeropleales</taxon>
        <taxon>Scenedesmaceae</taxon>
        <taxon>Tetradesmus</taxon>
    </lineage>
</organism>